<name>A0A0P0G1Q7_9BACE</name>
<gene>
    <name evidence="1" type="ORF">BcellWH2_00501</name>
</gene>
<dbReference type="AlphaFoldDB" id="A0A0P0G1Q7"/>
<dbReference type="Proteomes" id="UP000061809">
    <property type="component" value="Chromosome"/>
</dbReference>
<sequence length="37" mass="4438">MSKKCSFNVHKDKGVFLNDKMFDKKDFVISCFFYLNI</sequence>
<evidence type="ECO:0000313" key="2">
    <source>
        <dbReference type="Proteomes" id="UP000061809"/>
    </source>
</evidence>
<reference evidence="1 2" key="1">
    <citation type="journal article" date="2015" name="Science">
        <title>Genetic determinants of in vivo fitness and diet responsiveness in multiple human gut Bacteroides.</title>
        <authorList>
            <person name="Wu M."/>
            <person name="McNulty N.P."/>
            <person name="Rodionov D.A."/>
            <person name="Khoroshkin M.S."/>
            <person name="Griffin N.W."/>
            <person name="Cheng J."/>
            <person name="Latreille P."/>
            <person name="Kerstetter R.A."/>
            <person name="Terrapon N."/>
            <person name="Henrissat B."/>
            <person name="Osterman A.L."/>
            <person name="Gordon J.I."/>
        </authorList>
    </citation>
    <scope>NUCLEOTIDE SEQUENCE [LARGE SCALE GENOMIC DNA]</scope>
    <source>
        <strain evidence="1 2">WH2</strain>
    </source>
</reference>
<organism evidence="1 2">
    <name type="scientific">Bacteroides cellulosilyticus</name>
    <dbReference type="NCBI Taxonomy" id="246787"/>
    <lineage>
        <taxon>Bacteria</taxon>
        <taxon>Pseudomonadati</taxon>
        <taxon>Bacteroidota</taxon>
        <taxon>Bacteroidia</taxon>
        <taxon>Bacteroidales</taxon>
        <taxon>Bacteroidaceae</taxon>
        <taxon>Bacteroides</taxon>
    </lineage>
</organism>
<dbReference type="KEGG" id="bcel:BcellWH2_00501"/>
<protein>
    <submittedName>
        <fullName evidence="1">Uncharacterized protein</fullName>
    </submittedName>
</protein>
<evidence type="ECO:0000313" key="1">
    <source>
        <dbReference type="EMBL" id="ALJ57769.1"/>
    </source>
</evidence>
<dbReference type="EMBL" id="CP012801">
    <property type="protein sequence ID" value="ALJ57769.1"/>
    <property type="molecule type" value="Genomic_DNA"/>
</dbReference>
<proteinExistence type="predicted"/>
<accession>A0A0P0G1Q7</accession>